<evidence type="ECO:0000313" key="2">
    <source>
        <dbReference type="EMBL" id="CDW33652.1"/>
    </source>
</evidence>
<reference evidence="2" key="1">
    <citation type="submission" date="2014-05" db="EMBL/GenBank/DDBJ databases">
        <authorList>
            <person name="Chronopoulou M."/>
        </authorList>
    </citation>
    <scope>NUCLEOTIDE SEQUENCE</scope>
    <source>
        <tissue evidence="2">Whole organism</tissue>
    </source>
</reference>
<proteinExistence type="predicted"/>
<organism evidence="2">
    <name type="scientific">Lepeophtheirus salmonis</name>
    <name type="common">Salmon louse</name>
    <name type="synonym">Caligus salmonis</name>
    <dbReference type="NCBI Taxonomy" id="72036"/>
    <lineage>
        <taxon>Eukaryota</taxon>
        <taxon>Metazoa</taxon>
        <taxon>Ecdysozoa</taxon>
        <taxon>Arthropoda</taxon>
        <taxon>Crustacea</taxon>
        <taxon>Multicrustacea</taxon>
        <taxon>Hexanauplia</taxon>
        <taxon>Copepoda</taxon>
        <taxon>Siphonostomatoida</taxon>
        <taxon>Caligidae</taxon>
        <taxon>Lepeophtheirus</taxon>
    </lineage>
</organism>
<feature type="non-terminal residue" evidence="2">
    <location>
        <position position="1"/>
    </location>
</feature>
<feature type="region of interest" description="Disordered" evidence="1">
    <location>
        <begin position="39"/>
        <end position="58"/>
    </location>
</feature>
<protein>
    <submittedName>
        <fullName evidence="2">Uncharacterized protein</fullName>
    </submittedName>
</protein>
<evidence type="ECO:0000256" key="1">
    <source>
        <dbReference type="SAM" id="MobiDB-lite"/>
    </source>
</evidence>
<dbReference type="EMBL" id="HACA01016291">
    <property type="protein sequence ID" value="CDW33652.1"/>
    <property type="molecule type" value="Transcribed_RNA"/>
</dbReference>
<sequence>WIPFPVSKDVVASKRRGNKSICPPTIADPNNTNFLLSNEPGKVHTHNSKRNKFNVQIP</sequence>
<name>A0A0K2U6U1_LEPSM</name>
<feature type="compositionally biased region" description="Basic residues" evidence="1">
    <location>
        <begin position="43"/>
        <end position="52"/>
    </location>
</feature>
<dbReference type="AlphaFoldDB" id="A0A0K2U6U1"/>
<accession>A0A0K2U6U1</accession>